<protein>
    <submittedName>
        <fullName evidence="1">Uncharacterized protein</fullName>
    </submittedName>
</protein>
<proteinExistence type="predicted"/>
<keyword evidence="2" id="KW-1185">Reference proteome</keyword>
<dbReference type="Proteomes" id="UP001345963">
    <property type="component" value="Unassembled WGS sequence"/>
</dbReference>
<name>A0ABU7AEQ0_9TELE</name>
<comment type="caution">
    <text evidence="1">The sequence shown here is derived from an EMBL/GenBank/DDBJ whole genome shotgun (WGS) entry which is preliminary data.</text>
</comment>
<dbReference type="EMBL" id="JAHUTI010012436">
    <property type="protein sequence ID" value="MED6236646.1"/>
    <property type="molecule type" value="Genomic_DNA"/>
</dbReference>
<accession>A0ABU7AEQ0</accession>
<evidence type="ECO:0000313" key="2">
    <source>
        <dbReference type="Proteomes" id="UP001345963"/>
    </source>
</evidence>
<reference evidence="1 2" key="1">
    <citation type="submission" date="2021-07" db="EMBL/GenBank/DDBJ databases">
        <authorList>
            <person name="Palmer J.M."/>
        </authorList>
    </citation>
    <scope>NUCLEOTIDE SEQUENCE [LARGE SCALE GENOMIC DNA]</scope>
    <source>
        <strain evidence="1 2">AT_MEX2019</strain>
        <tissue evidence="1">Muscle</tissue>
    </source>
</reference>
<sequence>MGTKQSPDDLDIVKDIKEPTAQDLNKRCVNDKESLYMASAVDPRFKNLYFLSETEVAEICRRLIEAVVAEIQKQNSRRTKSKIIKTINQRPTSSHH</sequence>
<evidence type="ECO:0000313" key="1">
    <source>
        <dbReference type="EMBL" id="MED6236646.1"/>
    </source>
</evidence>
<gene>
    <name evidence="1" type="ORF">ATANTOWER_012166</name>
</gene>
<organism evidence="1 2">
    <name type="scientific">Ataeniobius toweri</name>
    <dbReference type="NCBI Taxonomy" id="208326"/>
    <lineage>
        <taxon>Eukaryota</taxon>
        <taxon>Metazoa</taxon>
        <taxon>Chordata</taxon>
        <taxon>Craniata</taxon>
        <taxon>Vertebrata</taxon>
        <taxon>Euteleostomi</taxon>
        <taxon>Actinopterygii</taxon>
        <taxon>Neopterygii</taxon>
        <taxon>Teleostei</taxon>
        <taxon>Neoteleostei</taxon>
        <taxon>Acanthomorphata</taxon>
        <taxon>Ovalentaria</taxon>
        <taxon>Atherinomorphae</taxon>
        <taxon>Cyprinodontiformes</taxon>
        <taxon>Goodeidae</taxon>
        <taxon>Ataeniobius</taxon>
    </lineage>
</organism>